<evidence type="ECO:0000313" key="2">
    <source>
        <dbReference type="EMBL" id="MCQ8103458.1"/>
    </source>
</evidence>
<dbReference type="RefSeq" id="WP_256601158.1">
    <property type="nucleotide sequence ID" value="NZ_JANIBJ010000007.1"/>
</dbReference>
<protein>
    <submittedName>
        <fullName evidence="2">Uncharacterized protein</fullName>
    </submittedName>
</protein>
<evidence type="ECO:0000256" key="1">
    <source>
        <dbReference type="SAM" id="Phobius"/>
    </source>
</evidence>
<comment type="caution">
    <text evidence="2">The sequence shown here is derived from an EMBL/GenBank/DDBJ whole genome shotgun (WGS) entry which is preliminary data.</text>
</comment>
<gene>
    <name evidence="2" type="ORF">NP590_05000</name>
</gene>
<proteinExistence type="predicted"/>
<evidence type="ECO:0000313" key="3">
    <source>
        <dbReference type="Proteomes" id="UP001524499"/>
    </source>
</evidence>
<keyword evidence="1" id="KW-0472">Membrane</keyword>
<keyword evidence="1" id="KW-0812">Transmembrane</keyword>
<accession>A0ABT1TDW8</accession>
<feature type="non-terminal residue" evidence="2">
    <location>
        <position position="1"/>
    </location>
</feature>
<organism evidence="2 3">
    <name type="scientific">Methylomonas subterranea</name>
    <dbReference type="NCBI Taxonomy" id="2952225"/>
    <lineage>
        <taxon>Bacteria</taxon>
        <taxon>Pseudomonadati</taxon>
        <taxon>Pseudomonadota</taxon>
        <taxon>Gammaproteobacteria</taxon>
        <taxon>Methylococcales</taxon>
        <taxon>Methylococcaceae</taxon>
        <taxon>Methylomonas</taxon>
    </lineage>
</organism>
<dbReference type="EMBL" id="JANIBJ010000007">
    <property type="protein sequence ID" value="MCQ8103458.1"/>
    <property type="molecule type" value="Genomic_DNA"/>
</dbReference>
<sequence length="111" mass="12653">VYEVAIWSYDKNLLDSINELEMDGVEYGSIVFDDAFSAENITAYINMGAAQINFLAIALPLLVSRKKQEDNKTEIYIRTSEVNIDLKNLVAKYTKQIKIQIIEMSDKKEGK</sequence>
<feature type="transmembrane region" description="Helical" evidence="1">
    <location>
        <begin position="41"/>
        <end position="63"/>
    </location>
</feature>
<reference evidence="2 3" key="1">
    <citation type="submission" date="2022-07" db="EMBL/GenBank/DDBJ databases">
        <title>Methylomonas rivi sp. nov., Methylomonas rosea sp. nov., Methylomonas aureus sp. nov. and Methylomonas subterranea sp. nov., four novel methanotrophs isolated from a freshwater creek and the deep terrestrial subsurface.</title>
        <authorList>
            <person name="Abin C."/>
            <person name="Sankaranarayanan K."/>
            <person name="Garner C."/>
            <person name="Sindelar R."/>
            <person name="Kotary K."/>
            <person name="Garner R."/>
            <person name="Barclay S."/>
            <person name="Lawson P."/>
            <person name="Krumholz L."/>
        </authorList>
    </citation>
    <scope>NUCLEOTIDE SEQUENCE [LARGE SCALE GENOMIC DNA]</scope>
    <source>
        <strain evidence="2 3">SURF-2</strain>
    </source>
</reference>
<keyword evidence="3" id="KW-1185">Reference proteome</keyword>
<name>A0ABT1TDW8_9GAMM</name>
<dbReference type="Proteomes" id="UP001524499">
    <property type="component" value="Unassembled WGS sequence"/>
</dbReference>
<keyword evidence="1" id="KW-1133">Transmembrane helix</keyword>